<reference evidence="9" key="1">
    <citation type="submission" date="2016-10" db="EMBL/GenBank/DDBJ databases">
        <authorList>
            <person name="Varghese N."/>
            <person name="Submissions S."/>
        </authorList>
    </citation>
    <scope>NUCLEOTIDE SEQUENCE [LARGE SCALE GENOMIC DNA]</scope>
    <source>
        <strain evidence="9">DSM 16477</strain>
    </source>
</reference>
<dbReference type="GO" id="GO:0005886">
    <property type="term" value="C:plasma membrane"/>
    <property type="evidence" value="ECO:0007669"/>
    <property type="project" value="UniProtKB-SubCell"/>
</dbReference>
<dbReference type="GO" id="GO:0022857">
    <property type="term" value="F:transmembrane transporter activity"/>
    <property type="evidence" value="ECO:0007669"/>
    <property type="project" value="InterPro"/>
</dbReference>
<comment type="subcellular location">
    <subcellularLocation>
        <location evidence="1">Cell membrane</location>
        <topology evidence="1">Single-pass membrane protein</topology>
    </subcellularLocation>
    <subcellularLocation>
        <location evidence="7">Cell membrane</location>
        <topology evidence="7">Single-pass type II membrane protein</topology>
    </subcellularLocation>
</comment>
<dbReference type="RefSeq" id="WP_093743261.1">
    <property type="nucleotide sequence ID" value="NZ_FNBP01000008.1"/>
</dbReference>
<keyword evidence="9" id="KW-1185">Reference proteome</keyword>
<keyword evidence="5" id="KW-1133">Transmembrane helix</keyword>
<dbReference type="Proteomes" id="UP000199399">
    <property type="component" value="Unassembled WGS sequence"/>
</dbReference>
<evidence type="ECO:0000256" key="2">
    <source>
        <dbReference type="ARBA" id="ARBA00005811"/>
    </source>
</evidence>
<sequence>MARPRRRRNRLSMTSLIDVIFLLLLFFMLTSTFSKFSEIELTAATSGGGASADAKPYFLQLGTDSLRLNGEALTLDSLTASPLAEAEEGTPLLISLAGAVESQRLAALLIALRALPALRVTVLEG</sequence>
<evidence type="ECO:0000256" key="6">
    <source>
        <dbReference type="ARBA" id="ARBA00023136"/>
    </source>
</evidence>
<protein>
    <submittedName>
        <fullName evidence="8">Outer membrane transport energization protein ExbD</fullName>
    </submittedName>
</protein>
<dbReference type="InterPro" id="IPR003400">
    <property type="entry name" value="ExbD"/>
</dbReference>
<keyword evidence="7" id="KW-0813">Transport</keyword>
<accession>A0A1G7ULM6</accession>
<gene>
    <name evidence="8" type="ORF">SAMN04489759_10850</name>
</gene>
<dbReference type="STRING" id="218672.SAMN04489759_10850"/>
<evidence type="ECO:0000256" key="7">
    <source>
        <dbReference type="RuleBase" id="RU003879"/>
    </source>
</evidence>
<name>A0A1G7ULM6_9RHOB</name>
<dbReference type="Pfam" id="PF02472">
    <property type="entry name" value="ExbD"/>
    <property type="match status" value="1"/>
</dbReference>
<evidence type="ECO:0000256" key="5">
    <source>
        <dbReference type="ARBA" id="ARBA00022989"/>
    </source>
</evidence>
<dbReference type="EMBL" id="FNBP01000008">
    <property type="protein sequence ID" value="SDG48403.1"/>
    <property type="molecule type" value="Genomic_DNA"/>
</dbReference>
<dbReference type="GO" id="GO:0015031">
    <property type="term" value="P:protein transport"/>
    <property type="evidence" value="ECO:0007669"/>
    <property type="project" value="UniProtKB-KW"/>
</dbReference>
<dbReference type="AlphaFoldDB" id="A0A1G7ULM6"/>
<keyword evidence="4 7" id="KW-0812">Transmembrane</keyword>
<evidence type="ECO:0000256" key="1">
    <source>
        <dbReference type="ARBA" id="ARBA00004162"/>
    </source>
</evidence>
<dbReference type="OrthoDB" id="7727005at2"/>
<evidence type="ECO:0000256" key="3">
    <source>
        <dbReference type="ARBA" id="ARBA00022475"/>
    </source>
</evidence>
<proteinExistence type="inferred from homology"/>
<keyword evidence="7" id="KW-0653">Protein transport</keyword>
<dbReference type="PANTHER" id="PTHR30558">
    <property type="entry name" value="EXBD MEMBRANE COMPONENT OF PMF-DRIVEN MACROMOLECULE IMPORT SYSTEM"/>
    <property type="match status" value="1"/>
</dbReference>
<organism evidence="8 9">
    <name type="scientific">Sulfitobacter delicatus</name>
    <dbReference type="NCBI Taxonomy" id="218672"/>
    <lineage>
        <taxon>Bacteria</taxon>
        <taxon>Pseudomonadati</taxon>
        <taxon>Pseudomonadota</taxon>
        <taxon>Alphaproteobacteria</taxon>
        <taxon>Rhodobacterales</taxon>
        <taxon>Roseobacteraceae</taxon>
        <taxon>Sulfitobacter</taxon>
    </lineage>
</organism>
<evidence type="ECO:0000313" key="8">
    <source>
        <dbReference type="EMBL" id="SDG48403.1"/>
    </source>
</evidence>
<keyword evidence="3" id="KW-1003">Cell membrane</keyword>
<keyword evidence="6" id="KW-0472">Membrane</keyword>
<comment type="similarity">
    <text evidence="2 7">Belongs to the ExbD/TolR family.</text>
</comment>
<evidence type="ECO:0000313" key="9">
    <source>
        <dbReference type="Proteomes" id="UP000199399"/>
    </source>
</evidence>
<dbReference type="PANTHER" id="PTHR30558:SF3">
    <property type="entry name" value="BIOPOLYMER TRANSPORT PROTEIN EXBD-RELATED"/>
    <property type="match status" value="1"/>
</dbReference>
<evidence type="ECO:0000256" key="4">
    <source>
        <dbReference type="ARBA" id="ARBA00022692"/>
    </source>
</evidence>